<dbReference type="PANTHER" id="PTHR12772:SF0">
    <property type="entry name" value="DNA REPLICATION COMPLEX GINS PROTEIN PSF2"/>
    <property type="match status" value="1"/>
</dbReference>
<dbReference type="SUPFAM" id="SSF158573">
    <property type="entry name" value="GINS helical bundle-like"/>
    <property type="match status" value="1"/>
</dbReference>
<dbReference type="GO" id="GO:0000811">
    <property type="term" value="C:GINS complex"/>
    <property type="evidence" value="ECO:0007669"/>
    <property type="project" value="TreeGrafter"/>
</dbReference>
<keyword evidence="9" id="KW-1185">Reference proteome</keyword>
<proteinExistence type="inferred from homology"/>
<dbReference type="Gene3D" id="1.20.58.1020">
    <property type="match status" value="1"/>
</dbReference>
<dbReference type="CDD" id="cd11712">
    <property type="entry name" value="GINS_A_psf2"/>
    <property type="match status" value="1"/>
</dbReference>
<dbReference type="GO" id="GO:0006260">
    <property type="term" value="P:DNA replication"/>
    <property type="evidence" value="ECO:0007669"/>
    <property type="project" value="UniProtKB-KW"/>
</dbReference>
<evidence type="ECO:0000313" key="9">
    <source>
        <dbReference type="Proteomes" id="UP000235388"/>
    </source>
</evidence>
<evidence type="ECO:0000256" key="2">
    <source>
        <dbReference type="ARBA" id="ARBA00010565"/>
    </source>
</evidence>
<evidence type="ECO:0000256" key="6">
    <source>
        <dbReference type="ARBA" id="ARBA00023242"/>
    </source>
</evidence>
<comment type="subcellular location">
    <subcellularLocation>
        <location evidence="1">Nucleus</location>
    </subcellularLocation>
</comment>
<dbReference type="EMBL" id="PGCJ01000686">
    <property type="protein sequence ID" value="PLW24574.1"/>
    <property type="molecule type" value="Genomic_DNA"/>
</dbReference>
<dbReference type="InterPro" id="IPR007257">
    <property type="entry name" value="GINS_Psf2"/>
</dbReference>
<name>A0A2N5TGF0_9BASI</name>
<evidence type="ECO:0000256" key="4">
    <source>
        <dbReference type="ARBA" id="ARBA00015139"/>
    </source>
</evidence>
<dbReference type="STRING" id="200324.A0A2N5TGF0"/>
<keyword evidence="5" id="KW-0235">DNA replication</keyword>
<sequence>MTEVYANQVNNLPLWLIIELKKRKMGEIIMPDWLSLPRLKENLAFEKKSVELSELPFYWIEMSKLLTELGPDNIEHLEETKGLLRDLKDIRTNKLRSSFKAILSSNKLGNCDNPLKHLKIPNISGFELSEMRPMITRINSNLQKLEKCGEDASHPPSGST</sequence>
<dbReference type="Pfam" id="PF05916">
    <property type="entry name" value="Sld5"/>
    <property type="match status" value="1"/>
</dbReference>
<dbReference type="Proteomes" id="UP000235388">
    <property type="component" value="Unassembled WGS sequence"/>
</dbReference>
<feature type="domain" description="GINS subunit" evidence="7">
    <location>
        <begin position="37"/>
        <end position="138"/>
    </location>
</feature>
<evidence type="ECO:0000313" key="8">
    <source>
        <dbReference type="EMBL" id="PLW24574.1"/>
    </source>
</evidence>
<evidence type="ECO:0000256" key="3">
    <source>
        <dbReference type="ARBA" id="ARBA00013969"/>
    </source>
</evidence>
<reference evidence="8 9" key="1">
    <citation type="submission" date="2017-11" db="EMBL/GenBank/DDBJ databases">
        <title>De novo assembly and phasing of dikaryotic genomes from two isolates of Puccinia coronata f. sp. avenae, the causal agent of oat crown rust.</title>
        <authorList>
            <person name="Miller M.E."/>
            <person name="Zhang Y."/>
            <person name="Omidvar V."/>
            <person name="Sperschneider J."/>
            <person name="Schwessinger B."/>
            <person name="Raley C."/>
            <person name="Palmer J.M."/>
            <person name="Garnica D."/>
            <person name="Upadhyaya N."/>
            <person name="Rathjen J."/>
            <person name="Taylor J.M."/>
            <person name="Park R.F."/>
            <person name="Dodds P.N."/>
            <person name="Hirsch C.D."/>
            <person name="Kianian S.F."/>
            <person name="Figueroa M."/>
        </authorList>
    </citation>
    <scope>NUCLEOTIDE SEQUENCE [LARGE SCALE GENOMIC DNA]</scope>
    <source>
        <strain evidence="8">12NC29</strain>
    </source>
</reference>
<comment type="similarity">
    <text evidence="2">Belongs to the GINS2/PSF2 family.</text>
</comment>
<comment type="caution">
    <text evidence="8">The sequence shown here is derived from an EMBL/GenBank/DDBJ whole genome shotgun (WGS) entry which is preliminary data.</text>
</comment>
<evidence type="ECO:0000256" key="1">
    <source>
        <dbReference type="ARBA" id="ARBA00004123"/>
    </source>
</evidence>
<dbReference type="GO" id="GO:0000727">
    <property type="term" value="P:double-strand break repair via break-induced replication"/>
    <property type="evidence" value="ECO:0007669"/>
    <property type="project" value="TreeGrafter"/>
</dbReference>
<accession>A0A2N5TGF0</accession>
<evidence type="ECO:0000259" key="7">
    <source>
        <dbReference type="Pfam" id="PF05916"/>
    </source>
</evidence>
<dbReference type="InterPro" id="IPR036224">
    <property type="entry name" value="GINS_bundle-like_dom_sf"/>
</dbReference>
<dbReference type="PANTHER" id="PTHR12772">
    <property type="entry name" value="DNA REPLICATION COMPLEX GINS PROTEIN PSF2"/>
    <property type="match status" value="1"/>
</dbReference>
<evidence type="ECO:0000256" key="5">
    <source>
        <dbReference type="ARBA" id="ARBA00022705"/>
    </source>
</evidence>
<dbReference type="OrthoDB" id="1938138at2759"/>
<gene>
    <name evidence="8" type="ORF">PCANC_27062</name>
</gene>
<dbReference type="InterPro" id="IPR021151">
    <property type="entry name" value="GINS_A"/>
</dbReference>
<protein>
    <recommendedName>
        <fullName evidence="4">DNA replication complex GINS protein PSF2</fullName>
    </recommendedName>
    <alternativeName>
        <fullName evidence="3">DNA replication complex GINS protein psf2</fullName>
    </alternativeName>
</protein>
<keyword evidence="6" id="KW-0539">Nucleus</keyword>
<dbReference type="AlphaFoldDB" id="A0A2N5TGF0"/>
<organism evidence="8 9">
    <name type="scientific">Puccinia coronata f. sp. avenae</name>
    <dbReference type="NCBI Taxonomy" id="200324"/>
    <lineage>
        <taxon>Eukaryota</taxon>
        <taxon>Fungi</taxon>
        <taxon>Dikarya</taxon>
        <taxon>Basidiomycota</taxon>
        <taxon>Pucciniomycotina</taxon>
        <taxon>Pucciniomycetes</taxon>
        <taxon>Pucciniales</taxon>
        <taxon>Pucciniaceae</taxon>
        <taxon>Puccinia</taxon>
    </lineage>
</organism>